<evidence type="ECO:0000313" key="9">
    <source>
        <dbReference type="Proteomes" id="UP000054495"/>
    </source>
</evidence>
<dbReference type="SUPFAM" id="SSF53474">
    <property type="entry name" value="alpha/beta-Hydrolases"/>
    <property type="match status" value="1"/>
</dbReference>
<dbReference type="PRINTS" id="PR00724">
    <property type="entry name" value="CRBOXYPTASEC"/>
</dbReference>
<keyword evidence="5" id="KW-0378">Hydrolase</keyword>
<name>A0A0D6LZF7_9BILA</name>
<evidence type="ECO:0000256" key="6">
    <source>
        <dbReference type="ARBA" id="ARBA00023180"/>
    </source>
</evidence>
<evidence type="ECO:0000256" key="7">
    <source>
        <dbReference type="SAM" id="SignalP"/>
    </source>
</evidence>
<keyword evidence="2 8" id="KW-0121">Carboxypeptidase</keyword>
<protein>
    <submittedName>
        <fullName evidence="8">Serine carboxypeptidase</fullName>
    </submittedName>
</protein>
<reference evidence="8 9" key="1">
    <citation type="submission" date="2013-05" db="EMBL/GenBank/DDBJ databases">
        <title>Draft genome of the parasitic nematode Anyclostoma ceylanicum.</title>
        <authorList>
            <person name="Mitreva M."/>
        </authorList>
    </citation>
    <scope>NUCLEOTIDE SEQUENCE [LARGE SCALE GENOMIC DNA]</scope>
</reference>
<evidence type="ECO:0000256" key="3">
    <source>
        <dbReference type="ARBA" id="ARBA00022670"/>
    </source>
</evidence>
<evidence type="ECO:0000256" key="5">
    <source>
        <dbReference type="ARBA" id="ARBA00022801"/>
    </source>
</evidence>
<dbReference type="GO" id="GO:0006508">
    <property type="term" value="P:proteolysis"/>
    <property type="evidence" value="ECO:0007669"/>
    <property type="project" value="UniProtKB-KW"/>
</dbReference>
<keyword evidence="6" id="KW-0325">Glycoprotein</keyword>
<dbReference type="InterPro" id="IPR029058">
    <property type="entry name" value="AB_hydrolase_fold"/>
</dbReference>
<dbReference type="GO" id="GO:0004185">
    <property type="term" value="F:serine-type carboxypeptidase activity"/>
    <property type="evidence" value="ECO:0007669"/>
    <property type="project" value="InterPro"/>
</dbReference>
<keyword evidence="9" id="KW-1185">Reference proteome</keyword>
<keyword evidence="3" id="KW-0645">Protease</keyword>
<keyword evidence="4 7" id="KW-0732">Signal</keyword>
<organism evidence="8 9">
    <name type="scientific">Ancylostoma ceylanicum</name>
    <dbReference type="NCBI Taxonomy" id="53326"/>
    <lineage>
        <taxon>Eukaryota</taxon>
        <taxon>Metazoa</taxon>
        <taxon>Ecdysozoa</taxon>
        <taxon>Nematoda</taxon>
        <taxon>Chromadorea</taxon>
        <taxon>Rhabditida</taxon>
        <taxon>Rhabditina</taxon>
        <taxon>Rhabditomorpha</taxon>
        <taxon>Strongyloidea</taxon>
        <taxon>Ancylostomatidae</taxon>
        <taxon>Ancylostomatinae</taxon>
        <taxon>Ancylostoma</taxon>
    </lineage>
</organism>
<feature type="signal peptide" evidence="7">
    <location>
        <begin position="1"/>
        <end position="17"/>
    </location>
</feature>
<feature type="chain" id="PRO_5002307305" evidence="7">
    <location>
        <begin position="18"/>
        <end position="481"/>
    </location>
</feature>
<evidence type="ECO:0000313" key="8">
    <source>
        <dbReference type="EMBL" id="EPB75476.1"/>
    </source>
</evidence>
<sequence length="481" mass="53374">MRLLTFLVLVVADLVSADRTAKATADKITDLPFVSFQTNFEQFAGFLNSTVENELYKMHYWYIESQNASTDPLILYISGAQCSSLYDMMMDVGPFRSYGLDSSLYENVFSWNKVANLLVIDPPGVGYSPGVSEAFDDLKVSAAMESALTNFFTVFPERVSNKFYLAAEGYASVYVMKIAWSILQKLATGQSQTNLQGILIGNGMVSAQTEYNTILPIAYTHAFAGKEVEDTNLYQDCYRQQIGFRDYKASLGLALSNNYDSSDPWNGYPCTGGDSTHEYLTDPGVMAAMHAADSTFLTCAHFPYGTPTTDLTIDLSNVFNHKLYASRNMSILFYNGDLDTQNNFLSAQNFVRDFSAKQKLSVITEDTWRANYYRGVYADTDGGLRTIYSGNLHVLSIRGAGHYTTLSRPAQTLQVVRNFIRGLGYDNCLSAVNLAAAPLLPFYSQTLNPNTTRMQADKACGEPELCLYGSVAAMAQRRSRQ</sequence>
<dbReference type="PANTHER" id="PTHR11802:SF3">
    <property type="entry name" value="RETINOID-INDUCIBLE SERINE CARBOXYPEPTIDASE"/>
    <property type="match status" value="1"/>
</dbReference>
<dbReference type="AlphaFoldDB" id="A0A0D6LZF7"/>
<dbReference type="Proteomes" id="UP000054495">
    <property type="component" value="Unassembled WGS sequence"/>
</dbReference>
<evidence type="ECO:0000256" key="4">
    <source>
        <dbReference type="ARBA" id="ARBA00022729"/>
    </source>
</evidence>
<gene>
    <name evidence="8" type="ORF">ANCCEY_05436</name>
</gene>
<dbReference type="Gene3D" id="3.40.50.1820">
    <property type="entry name" value="alpha/beta hydrolase"/>
    <property type="match status" value="1"/>
</dbReference>
<dbReference type="InterPro" id="IPR001563">
    <property type="entry name" value="Peptidase_S10"/>
</dbReference>
<proteinExistence type="inferred from homology"/>
<dbReference type="EMBL" id="KE124900">
    <property type="protein sequence ID" value="EPB75476.1"/>
    <property type="molecule type" value="Genomic_DNA"/>
</dbReference>
<dbReference type="Pfam" id="PF00450">
    <property type="entry name" value="Peptidase_S10"/>
    <property type="match status" value="1"/>
</dbReference>
<evidence type="ECO:0000256" key="2">
    <source>
        <dbReference type="ARBA" id="ARBA00022645"/>
    </source>
</evidence>
<evidence type="ECO:0000256" key="1">
    <source>
        <dbReference type="ARBA" id="ARBA00009431"/>
    </source>
</evidence>
<accession>A0A0D6LZF7</accession>
<comment type="similarity">
    <text evidence="1">Belongs to the peptidase S10 family.</text>
</comment>
<dbReference type="PANTHER" id="PTHR11802">
    <property type="entry name" value="SERINE PROTEASE FAMILY S10 SERINE CARBOXYPEPTIDASE"/>
    <property type="match status" value="1"/>
</dbReference>